<dbReference type="EMBL" id="BJZO01000002">
    <property type="protein sequence ID" value="GEO80025.1"/>
    <property type="molecule type" value="Genomic_DNA"/>
</dbReference>
<accession>A0A512H3I8</accession>
<evidence type="ECO:0000313" key="2">
    <source>
        <dbReference type="Proteomes" id="UP000321567"/>
    </source>
</evidence>
<keyword evidence="2" id="KW-1185">Reference proteome</keyword>
<dbReference type="OrthoDB" id="7335556at2"/>
<name>A0A512H3I8_9PROT</name>
<organism evidence="1 2">
    <name type="scientific">Pararhodospirillum oryzae</name>
    <dbReference type="NCBI Taxonomy" id="478448"/>
    <lineage>
        <taxon>Bacteria</taxon>
        <taxon>Pseudomonadati</taxon>
        <taxon>Pseudomonadota</taxon>
        <taxon>Alphaproteobacteria</taxon>
        <taxon>Rhodospirillales</taxon>
        <taxon>Rhodospirillaceae</taxon>
        <taxon>Pararhodospirillum</taxon>
    </lineage>
</organism>
<dbReference type="Proteomes" id="UP000321567">
    <property type="component" value="Unassembled WGS sequence"/>
</dbReference>
<dbReference type="RefSeq" id="WP_147162093.1">
    <property type="nucleotide sequence ID" value="NZ_BJZO01000002.1"/>
</dbReference>
<reference evidence="1 2" key="1">
    <citation type="submission" date="2019-07" db="EMBL/GenBank/DDBJ databases">
        <title>Whole genome shotgun sequence of Rhodospirillum oryzae NBRC 107573.</title>
        <authorList>
            <person name="Hosoyama A."/>
            <person name="Uohara A."/>
            <person name="Ohji S."/>
            <person name="Ichikawa N."/>
        </authorList>
    </citation>
    <scope>NUCLEOTIDE SEQUENCE [LARGE SCALE GENOMIC DNA]</scope>
    <source>
        <strain evidence="1 2">NBRC 107573</strain>
    </source>
</reference>
<protein>
    <submittedName>
        <fullName evidence="1">Uncharacterized protein</fullName>
    </submittedName>
</protein>
<sequence length="292" mass="32778">MDHVQVLAAGVLGGATRRPEYRHLELYSKPAALSFAPPVLDESRAWTARLAPACRAFFALDAFLGGAVDGISTRERYKALPRATLTDKILAQVYRLLRVVRLVALSAEGRPERHKGLVILKVPAGKTILDLALTEAGLDLAVDMVAYAVAAPAQPYPDAYVEAMLMAWYADLTGEIRRFSDEDRTLHQFRQVMPFNRHGRFDCDNARFHMDPERLILDIGPMYRDAARYPIDFYLPVGDTVHIVPVEALDEGALPRDELSRWRLRSLDPTRLPAAFQARFGREEVLPNQPMT</sequence>
<gene>
    <name evidence="1" type="ORF">ROR02_01560</name>
</gene>
<evidence type="ECO:0000313" key="1">
    <source>
        <dbReference type="EMBL" id="GEO80025.1"/>
    </source>
</evidence>
<dbReference type="AlphaFoldDB" id="A0A512H3I8"/>
<comment type="caution">
    <text evidence="1">The sequence shown here is derived from an EMBL/GenBank/DDBJ whole genome shotgun (WGS) entry which is preliminary data.</text>
</comment>
<proteinExistence type="predicted"/>